<organism evidence="2 3">
    <name type="scientific">Agrobacterium cucumeris</name>
    <dbReference type="NCBI Taxonomy" id="2862866"/>
    <lineage>
        <taxon>Bacteria</taxon>
        <taxon>Pseudomonadati</taxon>
        <taxon>Pseudomonadota</taxon>
        <taxon>Alphaproteobacteria</taxon>
        <taxon>Hyphomicrobiales</taxon>
        <taxon>Rhizobiaceae</taxon>
        <taxon>Rhizobium/Agrobacterium group</taxon>
        <taxon>Agrobacterium</taxon>
    </lineage>
</organism>
<evidence type="ECO:0000313" key="2">
    <source>
        <dbReference type="EMBL" id="WHO11625.1"/>
    </source>
</evidence>
<proteinExistence type="predicted"/>
<sequence>MPTAVLRPTGKYSPMFRGAIRINSPSKASSCEGNIQKPLNGIVTTPQKDTGIKRQSGCKPEKSFHEMPGVFHKKWF</sequence>
<protein>
    <submittedName>
        <fullName evidence="2">Uncharacterized protein</fullName>
    </submittedName>
</protein>
<reference evidence="2 3" key="1">
    <citation type="journal article" date="2023" name="Syst. Appl. Microbiol.">
        <title>Agrobacterium cucumeris sp. nov. isolated from crazy roots on cucumber (Cucumis sativus).</title>
        <authorList>
            <person name="Warabieda M."/>
            <person name="Kuzmanovic N."/>
            <person name="Trzcinski P."/>
            <person name="Pulawska J."/>
        </authorList>
    </citation>
    <scope>NUCLEOTIDE SEQUENCE [LARGE SCALE GENOMIC DNA]</scope>
    <source>
        <strain evidence="2 3">O132</strain>
    </source>
</reference>
<name>A0ABY8RVE3_9HYPH</name>
<keyword evidence="3" id="KW-1185">Reference proteome</keyword>
<dbReference type="EMBL" id="CP080388">
    <property type="protein sequence ID" value="WHO11625.1"/>
    <property type="molecule type" value="Genomic_DNA"/>
</dbReference>
<dbReference type="Proteomes" id="UP001225611">
    <property type="component" value="Chromosome 2"/>
</dbReference>
<dbReference type="RefSeq" id="WP_269699533.1">
    <property type="nucleotide sequence ID" value="NZ_CP080388.1"/>
</dbReference>
<feature type="region of interest" description="Disordered" evidence="1">
    <location>
        <begin position="26"/>
        <end position="64"/>
    </location>
</feature>
<evidence type="ECO:0000256" key="1">
    <source>
        <dbReference type="SAM" id="MobiDB-lite"/>
    </source>
</evidence>
<accession>A0ABY8RVE3</accession>
<gene>
    <name evidence="2" type="ORF">KZ699_15390</name>
</gene>
<evidence type="ECO:0000313" key="3">
    <source>
        <dbReference type="Proteomes" id="UP001225611"/>
    </source>
</evidence>